<dbReference type="InterPro" id="IPR005742">
    <property type="entry name" value="TopoIV_A_Gneg"/>
</dbReference>
<dbReference type="CDD" id="cd00187">
    <property type="entry name" value="TOP4c"/>
    <property type="match status" value="1"/>
</dbReference>
<accession>C9YGA5</accession>
<dbReference type="GO" id="GO:0005524">
    <property type="term" value="F:ATP binding"/>
    <property type="evidence" value="ECO:0007669"/>
    <property type="project" value="InterPro"/>
</dbReference>
<evidence type="ECO:0000259" key="11">
    <source>
        <dbReference type="PROSITE" id="PS52040"/>
    </source>
</evidence>
<comment type="similarity">
    <text evidence="7">Belongs to the type II topoisomerase GyrA/ParC subunit family. ParC type 1 subfamily.</text>
</comment>
<keyword evidence="4 7" id="KW-0238">DNA-binding</keyword>
<dbReference type="Pfam" id="PF03989">
    <property type="entry name" value="DNA_gyraseA_C"/>
    <property type="match status" value="2"/>
</dbReference>
<dbReference type="InterPro" id="IPR013757">
    <property type="entry name" value="Topo_IIA_A_a_sf"/>
</dbReference>
<dbReference type="GO" id="GO:0005737">
    <property type="term" value="C:cytoplasm"/>
    <property type="evidence" value="ECO:0007669"/>
    <property type="project" value="TreeGrafter"/>
</dbReference>
<feature type="compositionally biased region" description="Pro residues" evidence="10">
    <location>
        <begin position="13"/>
        <end position="22"/>
    </location>
</feature>
<dbReference type="NCBIfam" id="TIGR01062">
    <property type="entry name" value="parC_Gneg"/>
    <property type="match status" value="1"/>
</dbReference>
<feature type="site" description="Interaction with DNA" evidence="7">
    <location>
        <position position="104"/>
    </location>
</feature>
<dbReference type="AlphaFoldDB" id="C9YGA5"/>
<dbReference type="SUPFAM" id="SSF56719">
    <property type="entry name" value="Type II DNA topoisomerase"/>
    <property type="match status" value="1"/>
</dbReference>
<evidence type="ECO:0000256" key="5">
    <source>
        <dbReference type="ARBA" id="ARBA00023136"/>
    </source>
</evidence>
<feature type="site" description="Interaction with DNA" evidence="7">
    <location>
        <position position="102"/>
    </location>
</feature>
<dbReference type="HAMAP" id="MF_00936">
    <property type="entry name" value="ParC_type1"/>
    <property type="match status" value="1"/>
</dbReference>
<dbReference type="GO" id="GO:0005694">
    <property type="term" value="C:chromosome"/>
    <property type="evidence" value="ECO:0007669"/>
    <property type="project" value="InterPro"/>
</dbReference>
<evidence type="ECO:0000256" key="3">
    <source>
        <dbReference type="ARBA" id="ARBA00023029"/>
    </source>
</evidence>
<dbReference type="GO" id="GO:0006265">
    <property type="term" value="P:DNA topological change"/>
    <property type="evidence" value="ECO:0007669"/>
    <property type="project" value="UniProtKB-UniRule"/>
</dbReference>
<feature type="site" description="Transition state stabilizer" evidence="7">
    <location>
        <position position="145"/>
    </location>
</feature>
<evidence type="ECO:0000256" key="10">
    <source>
        <dbReference type="SAM" id="MobiDB-lite"/>
    </source>
</evidence>
<dbReference type="InterPro" id="IPR013760">
    <property type="entry name" value="Topo_IIA-like_dom_sf"/>
</dbReference>
<comment type="catalytic activity">
    <reaction evidence="1 7 8">
        <text>ATP-dependent breakage, passage and rejoining of double-stranded DNA.</text>
        <dbReference type="EC" id="5.6.2.2"/>
    </reaction>
</comment>
<dbReference type="GO" id="GO:0003918">
    <property type="term" value="F:DNA topoisomerase type II (double strand cut, ATP-hydrolyzing) activity"/>
    <property type="evidence" value="ECO:0007669"/>
    <property type="project" value="UniProtKB-UniRule"/>
</dbReference>
<dbReference type="InterPro" id="IPR035516">
    <property type="entry name" value="Gyrase/topoIV_suA_C"/>
</dbReference>
<comment type="subunit">
    <text evidence="7">Heterotetramer composed of ParC and ParE.</text>
</comment>
<dbReference type="GO" id="GO:0019897">
    <property type="term" value="C:extrinsic component of plasma membrane"/>
    <property type="evidence" value="ECO:0007669"/>
    <property type="project" value="UniProtKB-UniRule"/>
</dbReference>
<dbReference type="FunFam" id="1.10.268.10:FF:000001">
    <property type="entry name" value="DNA gyrase subunit A"/>
    <property type="match status" value="1"/>
</dbReference>
<reference evidence="12" key="1">
    <citation type="journal article" date="2010" name="Nature">
        <title>The Dynamic genome of Hydra.</title>
        <authorList>
            <person name="Chapman J.A."/>
            <person name="Kirkness E.F."/>
            <person name="Simakov O."/>
            <person name="Hampson S.E."/>
            <person name="Mitros T."/>
            <person name="Weinmaier T."/>
            <person name="Rattei T."/>
            <person name="Balasubramanian P.G."/>
            <person name="Borman J."/>
            <person name="Busam D."/>
            <person name="Disbennett K."/>
            <person name="Pfannkoch C."/>
            <person name="Sumin N."/>
            <person name="Sutton G."/>
            <person name="Viswanathan L."/>
            <person name="Walenz B."/>
            <person name="Goodstein D.M."/>
            <person name="Hellsten U."/>
            <person name="Kawashima T."/>
            <person name="Prochnik S.E."/>
            <person name="Putnam N.H."/>
            <person name="Shu S."/>
            <person name="Blumberg B."/>
            <person name="Dana C.E."/>
            <person name="Gee L."/>
            <person name="Kibler D.F."/>
            <person name="Law L."/>
            <person name="Lindgens D."/>
            <person name="Martinez D.E."/>
            <person name="Peng J."/>
            <person name="Wigge P.A."/>
            <person name="Bertulat B."/>
            <person name="Guder C."/>
            <person name="Nakamura Y."/>
            <person name="Ozbek S."/>
            <person name="Watanabe H."/>
            <person name="Khalturin K."/>
            <person name="Hemmrich G."/>
            <person name="Franke A."/>
            <person name="Augustin R."/>
            <person name="Fraune S."/>
            <person name="Hayakawa E."/>
            <person name="Hayakawa S."/>
            <person name="Hirose M."/>
            <person name="Hwang J."/>
            <person name="Ikeo K."/>
            <person name="Nishimiya-Fujisawa C."/>
            <person name="Ogura A."/>
            <person name="Takahashi T."/>
            <person name="Steinmetz P.R."/>
            <person name="Zhang X."/>
            <person name="Aufschnaiter R."/>
            <person name="Eder M.K."/>
            <person name="Gorny A.K."/>
            <person name="Salvenmoser W."/>
            <person name="Heimberg A.M."/>
            <person name="Wheeler B.M."/>
            <person name="Peterson K.J."/>
            <person name="Boettger A."/>
            <person name="Tischler P."/>
            <person name="Wolf A."/>
            <person name="Gojobori T."/>
            <person name="Remington K.A."/>
            <person name="Strausberg R.L."/>
            <person name="Venter J."/>
            <person name="Technau U."/>
            <person name="Hobmayer B."/>
            <person name="Bosch T.C."/>
            <person name="Holstein T.W."/>
            <person name="Fujisawa T."/>
            <person name="Bode H.R."/>
            <person name="David C.N."/>
            <person name="Rokhsar D.S."/>
            <person name="Steele R.E."/>
        </authorList>
    </citation>
    <scope>NUCLEOTIDE SEQUENCE</scope>
</reference>
<dbReference type="InterPro" id="IPR050220">
    <property type="entry name" value="Type_II_DNA_Topoisomerases"/>
</dbReference>
<dbReference type="GO" id="GO:0003677">
    <property type="term" value="F:DNA binding"/>
    <property type="evidence" value="ECO:0007669"/>
    <property type="project" value="UniProtKB-UniRule"/>
</dbReference>
<dbReference type="Gene3D" id="3.90.199.10">
    <property type="entry name" value="Topoisomerase II, domain 5"/>
    <property type="match status" value="1"/>
</dbReference>
<evidence type="ECO:0000256" key="8">
    <source>
        <dbReference type="PROSITE-ProRule" id="PRU01384"/>
    </source>
</evidence>
<dbReference type="NCBIfam" id="NF004044">
    <property type="entry name" value="PRK05561.1"/>
    <property type="match status" value="1"/>
</dbReference>
<evidence type="ECO:0000256" key="2">
    <source>
        <dbReference type="ARBA" id="ARBA00022475"/>
    </source>
</evidence>
<evidence type="ECO:0000256" key="4">
    <source>
        <dbReference type="ARBA" id="ARBA00023125"/>
    </source>
</evidence>
<protein>
    <recommendedName>
        <fullName evidence="7">DNA topoisomerase 4 subunit A</fullName>
        <ecNumber evidence="7">5.6.2.2</ecNumber>
    </recommendedName>
    <alternativeName>
        <fullName evidence="7">Topoisomerase IV subunit A</fullName>
    </alternativeName>
</protein>
<evidence type="ECO:0000256" key="7">
    <source>
        <dbReference type="HAMAP-Rule" id="MF_00936"/>
    </source>
</evidence>
<gene>
    <name evidence="7 12" type="primary">parC</name>
    <name evidence="12" type="ORF">Csp_B18050</name>
</gene>
<evidence type="ECO:0000256" key="1">
    <source>
        <dbReference type="ARBA" id="ARBA00000185"/>
    </source>
</evidence>
<evidence type="ECO:0000256" key="9">
    <source>
        <dbReference type="SAM" id="Coils"/>
    </source>
</evidence>
<dbReference type="EC" id="5.6.2.2" evidence="7"/>
<keyword evidence="6 7" id="KW-0413">Isomerase</keyword>
<keyword evidence="2 7" id="KW-1003">Cell membrane</keyword>
<organism evidence="12">
    <name type="scientific">Curvibacter symbiont subsp. Hydra magnipapillata</name>
    <dbReference type="NCBI Taxonomy" id="667019"/>
    <lineage>
        <taxon>Bacteria</taxon>
        <taxon>Pseudomonadati</taxon>
        <taxon>Pseudomonadota</taxon>
        <taxon>Betaproteobacteria</taxon>
        <taxon>Burkholderiales</taxon>
        <taxon>Comamonadaceae</taxon>
        <taxon>Curvibacter</taxon>
    </lineage>
</organism>
<comment type="subcellular location">
    <subcellularLocation>
        <location evidence="7">Cell membrane</location>
        <topology evidence="7">Peripheral membrane protein</topology>
    </subcellularLocation>
</comment>
<evidence type="ECO:0000313" key="12">
    <source>
        <dbReference type="EMBL" id="CBA33237.1"/>
    </source>
</evidence>
<dbReference type="SMART" id="SM00434">
    <property type="entry name" value="TOP4c"/>
    <property type="match status" value="1"/>
</dbReference>
<feature type="region of interest" description="Disordered" evidence="10">
    <location>
        <begin position="1"/>
        <end position="26"/>
    </location>
</feature>
<feature type="coiled-coil region" evidence="9">
    <location>
        <begin position="472"/>
        <end position="499"/>
    </location>
</feature>
<dbReference type="PANTHER" id="PTHR43493:SF1">
    <property type="entry name" value="DNA TOPOISOMERASE 4 SUBUNIT A"/>
    <property type="match status" value="1"/>
</dbReference>
<dbReference type="EMBL" id="FN543108">
    <property type="protein sequence ID" value="CBA33237.1"/>
    <property type="molecule type" value="Genomic_DNA"/>
</dbReference>
<dbReference type="Pfam" id="PF00521">
    <property type="entry name" value="DNA_topoisoIV"/>
    <property type="match status" value="1"/>
</dbReference>
<evidence type="ECO:0000256" key="6">
    <source>
        <dbReference type="ARBA" id="ARBA00023235"/>
    </source>
</evidence>
<keyword evidence="3 7" id="KW-0799">Topoisomerase</keyword>
<name>C9YGA5_CURXX</name>
<proteinExistence type="inferred from homology"/>
<keyword evidence="9" id="KW-0175">Coiled coil</keyword>
<dbReference type="InterPro" id="IPR013758">
    <property type="entry name" value="Topo_IIA_A/C_ab"/>
</dbReference>
<dbReference type="Gene3D" id="2.120.10.90">
    <property type="entry name" value="DNA gyrase/topoisomerase IV, subunit A, C-terminal"/>
    <property type="match status" value="1"/>
</dbReference>
<dbReference type="PROSITE" id="PS52040">
    <property type="entry name" value="TOPO_IIA"/>
    <property type="match status" value="1"/>
</dbReference>
<dbReference type="SUPFAM" id="SSF101904">
    <property type="entry name" value="GyrA/ParC C-terminal domain-like"/>
    <property type="match status" value="1"/>
</dbReference>
<dbReference type="Gene3D" id="1.10.268.10">
    <property type="entry name" value="Topoisomerase, domain 3"/>
    <property type="match status" value="1"/>
</dbReference>
<feature type="site" description="Interaction with DNA" evidence="7">
    <location>
        <position position="59"/>
    </location>
</feature>
<feature type="domain" description="Topo IIA-type catalytic" evidence="11">
    <location>
        <begin position="51"/>
        <end position="544"/>
    </location>
</feature>
<sequence>MTDQTTLDLIPDPAEPTGPVPPGDDGELNLATYAQRAYLEYALSVVKGRALPDVCDGLKPVQRRILYSMGRMGLGFGGANGNAGAKPVKSARVVGDVLGRFHPHGDQSAYDALVRMAQDFSQRYPLVDGQGNFGSRDGDGAAAMRYTEARLAKITTLLLDEIDQGTVDFQPNYDGSTEEPKQLPARLPFSLLNGASGIAVGLATEIPSHNLREVADACVALIKNDKLSDDELFTLIPGPDFPGGGQIISSASDIADAYRSGRGSLKVRARWKIEDLARGQWQLVVTELPPGVSSQRVLEEIEELTNPKVKAGKKALSQEQTQLKASILSVLDVVRDESNKDALVRLVFEPKSRTVEQQELITALLAHTSLETSSPINLTMVGLDGKPVQKSLRQMLVEWVAFRASTIERRSRHRLGKVLDRIHILEGRQTVLLNIDEVIAIIRNSDEPKAALIARFNLSDRQAEDILEIRLRQLARLEAIKIEQELSELRTEQGKLEEILGSPAALRRLMVKEIEADAKVFADARRTLIQAEKKAVAEVKVVDEPVTVVVSEKGWVRARTGHGHEASTFAFKAGDGLYGTFECRTVDTLLVFGSNGRIYTVPVSALPGGRGDGQPVTTLLELEGGTQILYYFAGPSSAQLLLSSSGGYGFIASVENMTSRQKAGKAFVGVGEGETPCAPSVVSGAQGKVTFAGKEGSTAPGAAGAQATLLAPATHVACASTGGRILTFEITELKTMANGGRGLMLIDLEAKDTLAGAAAYTRSIRIDGIGRGGKERDETLEIRSLNNARAARGRKGKAADLGFKPNRITRVE</sequence>
<comment type="function">
    <text evidence="7">Topoisomerase IV is essential for chromosome segregation. It relaxes supercoiled DNA. Performs the decatenation events required during the replication of a circular DNA molecule.</text>
</comment>
<feature type="active site" description="O-(5'-phospho-DNA)-tyrosine intermediate" evidence="7 8">
    <location>
        <position position="146"/>
    </location>
</feature>
<dbReference type="PANTHER" id="PTHR43493">
    <property type="entry name" value="DNA GYRASE/TOPOISOMERASE SUBUNIT A"/>
    <property type="match status" value="1"/>
</dbReference>
<dbReference type="InterPro" id="IPR006691">
    <property type="entry name" value="GyrA/parC_rep"/>
</dbReference>
<dbReference type="InterPro" id="IPR002205">
    <property type="entry name" value="Topo_IIA_dom_A"/>
</dbReference>
<dbReference type="Gene3D" id="3.30.1360.40">
    <property type="match status" value="1"/>
</dbReference>
<dbReference type="GO" id="GO:0007059">
    <property type="term" value="P:chromosome segregation"/>
    <property type="evidence" value="ECO:0007669"/>
    <property type="project" value="UniProtKB-UniRule"/>
</dbReference>
<keyword evidence="5 7" id="KW-0472">Membrane</keyword>
<dbReference type="GO" id="GO:0009330">
    <property type="term" value="C:DNA topoisomerase type II (double strand cut, ATP-hydrolyzing) complex"/>
    <property type="evidence" value="ECO:0007669"/>
    <property type="project" value="TreeGrafter"/>
</dbReference>